<dbReference type="EMBL" id="JBFNXX010000006">
    <property type="protein sequence ID" value="MEW9919940.1"/>
    <property type="molecule type" value="Genomic_DNA"/>
</dbReference>
<sequence length="44" mass="4827">MTVPCPTPTLPRNENEPRHAMRILITLTALTLLAACDVPFVPLV</sequence>
<evidence type="ECO:0000313" key="2">
    <source>
        <dbReference type="EMBL" id="MEW9919940.1"/>
    </source>
</evidence>
<protein>
    <submittedName>
        <fullName evidence="2">Uncharacterized protein</fullName>
    </submittedName>
</protein>
<feature type="transmembrane region" description="Helical" evidence="1">
    <location>
        <begin position="20"/>
        <end position="41"/>
    </location>
</feature>
<organism evidence="2 3">
    <name type="scientific">Sulfitobacter sediminis</name>
    <dbReference type="NCBI Taxonomy" id="3234186"/>
    <lineage>
        <taxon>Bacteria</taxon>
        <taxon>Pseudomonadati</taxon>
        <taxon>Pseudomonadota</taxon>
        <taxon>Alphaproteobacteria</taxon>
        <taxon>Rhodobacterales</taxon>
        <taxon>Roseobacteraceae</taxon>
        <taxon>Sulfitobacter</taxon>
    </lineage>
</organism>
<keyword evidence="1" id="KW-0472">Membrane</keyword>
<name>A0ABV3RLV4_9RHOB</name>
<evidence type="ECO:0000313" key="3">
    <source>
        <dbReference type="Proteomes" id="UP001556098"/>
    </source>
</evidence>
<proteinExistence type="predicted"/>
<comment type="caution">
    <text evidence="2">The sequence shown here is derived from an EMBL/GenBank/DDBJ whole genome shotgun (WGS) entry which is preliminary data.</text>
</comment>
<dbReference type="Proteomes" id="UP001556098">
    <property type="component" value="Unassembled WGS sequence"/>
</dbReference>
<reference evidence="2 3" key="1">
    <citation type="submission" date="2024-07" db="EMBL/GenBank/DDBJ databases">
        <title>Marimonas sp.nov., isolated from tidal-flat sediment.</title>
        <authorList>
            <person name="Jayan J.N."/>
            <person name="Lee S.S."/>
        </authorList>
    </citation>
    <scope>NUCLEOTIDE SEQUENCE [LARGE SCALE GENOMIC DNA]</scope>
    <source>
        <strain evidence="2 3">MJW-29</strain>
    </source>
</reference>
<dbReference type="RefSeq" id="WP_367877802.1">
    <property type="nucleotide sequence ID" value="NZ_JBFNXX010000006.1"/>
</dbReference>
<evidence type="ECO:0000256" key="1">
    <source>
        <dbReference type="SAM" id="Phobius"/>
    </source>
</evidence>
<keyword evidence="1" id="KW-1133">Transmembrane helix</keyword>
<accession>A0ABV3RLV4</accession>
<gene>
    <name evidence="2" type="ORF">AB2B41_10010</name>
</gene>
<keyword evidence="3" id="KW-1185">Reference proteome</keyword>
<keyword evidence="1" id="KW-0812">Transmembrane</keyword>